<name>A0AAV0P6L3_9ROSI</name>
<evidence type="ECO:0000256" key="1">
    <source>
        <dbReference type="SAM" id="MobiDB-lite"/>
    </source>
</evidence>
<comment type="caution">
    <text evidence="2">The sequence shown here is derived from an EMBL/GenBank/DDBJ whole genome shotgun (WGS) entry which is preliminary data.</text>
</comment>
<keyword evidence="3" id="KW-1185">Reference proteome</keyword>
<sequence>MARQFRQETEEERKREQRSENVDFFDSRKWRAVVFGGGDPDASGRQVLPAGRRTAGLKKKAKSCGGESKRSGRKVGRGGGNWHGEDAGTNFRLFRRERSTMKEGRELYRDAEEVQIQKP</sequence>
<proteinExistence type="predicted"/>
<feature type="region of interest" description="Disordered" evidence="1">
    <location>
        <begin position="1"/>
        <end position="21"/>
    </location>
</feature>
<gene>
    <name evidence="2" type="ORF">LITE_LOCUS36840</name>
</gene>
<reference evidence="2" key="1">
    <citation type="submission" date="2022-08" db="EMBL/GenBank/DDBJ databases">
        <authorList>
            <person name="Gutierrez-Valencia J."/>
        </authorList>
    </citation>
    <scope>NUCLEOTIDE SEQUENCE</scope>
</reference>
<dbReference type="Proteomes" id="UP001154282">
    <property type="component" value="Unassembled WGS sequence"/>
</dbReference>
<evidence type="ECO:0000313" key="2">
    <source>
        <dbReference type="EMBL" id="CAI0465983.1"/>
    </source>
</evidence>
<protein>
    <submittedName>
        <fullName evidence="2">Uncharacterized protein</fullName>
    </submittedName>
</protein>
<dbReference type="AlphaFoldDB" id="A0AAV0P6L3"/>
<evidence type="ECO:0000313" key="3">
    <source>
        <dbReference type="Proteomes" id="UP001154282"/>
    </source>
</evidence>
<dbReference type="EMBL" id="CAMGYJ010000008">
    <property type="protein sequence ID" value="CAI0465983.1"/>
    <property type="molecule type" value="Genomic_DNA"/>
</dbReference>
<accession>A0AAV0P6L3</accession>
<organism evidence="2 3">
    <name type="scientific">Linum tenue</name>
    <dbReference type="NCBI Taxonomy" id="586396"/>
    <lineage>
        <taxon>Eukaryota</taxon>
        <taxon>Viridiplantae</taxon>
        <taxon>Streptophyta</taxon>
        <taxon>Embryophyta</taxon>
        <taxon>Tracheophyta</taxon>
        <taxon>Spermatophyta</taxon>
        <taxon>Magnoliopsida</taxon>
        <taxon>eudicotyledons</taxon>
        <taxon>Gunneridae</taxon>
        <taxon>Pentapetalae</taxon>
        <taxon>rosids</taxon>
        <taxon>fabids</taxon>
        <taxon>Malpighiales</taxon>
        <taxon>Linaceae</taxon>
        <taxon>Linum</taxon>
    </lineage>
</organism>
<feature type="region of interest" description="Disordered" evidence="1">
    <location>
        <begin position="54"/>
        <end position="87"/>
    </location>
</feature>